<reference evidence="3" key="1">
    <citation type="submission" date="2020-12" db="EMBL/GenBank/DDBJ databases">
        <title>Hymenobacter sp.</title>
        <authorList>
            <person name="Kim M.K."/>
        </authorList>
    </citation>
    <scope>NUCLEOTIDE SEQUENCE [LARGE SCALE GENOMIC DNA]</scope>
    <source>
        <strain evidence="3">BT325</strain>
    </source>
</reference>
<comment type="caution">
    <text evidence="2">The sequence shown here is derived from an EMBL/GenBank/DDBJ whole genome shotgun (WGS) entry which is preliminary data.</text>
</comment>
<dbReference type="Pfam" id="PF02583">
    <property type="entry name" value="Trns_repr_metal"/>
    <property type="match status" value="1"/>
</dbReference>
<accession>A0ABS0Y4P1</accession>
<protein>
    <submittedName>
        <fullName evidence="2">Metal-sensitive transcriptional regulator</fullName>
    </submittedName>
</protein>
<dbReference type="InterPro" id="IPR003735">
    <property type="entry name" value="Metal_Tscrpt_repr"/>
</dbReference>
<gene>
    <name evidence="2" type="ORF">JAO75_15725</name>
</gene>
<sequence>MSGSEEWHGGIAVDHMRQIPRLRRIEGQVRGLQQMIQDGRYCGDVVDQINAAVAALRRVQVNMLQDHIQACVEASMSGGITEGERQRLANEIARLMASLGRDR</sequence>
<dbReference type="PANTHER" id="PTHR33677:SF3">
    <property type="entry name" value="COPPER-SENSING TRANSCRIPTIONAL REPRESSOR RICR"/>
    <property type="match status" value="1"/>
</dbReference>
<proteinExistence type="inferred from homology"/>
<dbReference type="InterPro" id="IPR038390">
    <property type="entry name" value="Metal_Tscrpt_repr_sf"/>
</dbReference>
<organism evidence="2 3">
    <name type="scientific">Microvirga splendida</name>
    <dbReference type="NCBI Taxonomy" id="2795727"/>
    <lineage>
        <taxon>Bacteria</taxon>
        <taxon>Pseudomonadati</taxon>
        <taxon>Pseudomonadota</taxon>
        <taxon>Alphaproteobacteria</taxon>
        <taxon>Hyphomicrobiales</taxon>
        <taxon>Methylobacteriaceae</taxon>
        <taxon>Microvirga</taxon>
    </lineage>
</organism>
<evidence type="ECO:0000313" key="2">
    <source>
        <dbReference type="EMBL" id="MBJ6126858.1"/>
    </source>
</evidence>
<evidence type="ECO:0000256" key="1">
    <source>
        <dbReference type="ARBA" id="ARBA00005260"/>
    </source>
</evidence>
<keyword evidence="3" id="KW-1185">Reference proteome</keyword>
<dbReference type="CDD" id="cd10148">
    <property type="entry name" value="CsoR-like_DUF156"/>
    <property type="match status" value="1"/>
</dbReference>
<evidence type="ECO:0000313" key="3">
    <source>
        <dbReference type="Proteomes" id="UP000620670"/>
    </source>
</evidence>
<comment type="similarity">
    <text evidence="1">Belongs to the FrmR/RcnR family.</text>
</comment>
<dbReference type="EMBL" id="JAELXT010000017">
    <property type="protein sequence ID" value="MBJ6126858.1"/>
    <property type="molecule type" value="Genomic_DNA"/>
</dbReference>
<dbReference type="RefSeq" id="WP_199050081.1">
    <property type="nucleotide sequence ID" value="NZ_JAELXT010000017.1"/>
</dbReference>
<name>A0ABS0Y4P1_9HYPH</name>
<dbReference type="Proteomes" id="UP000620670">
    <property type="component" value="Unassembled WGS sequence"/>
</dbReference>
<dbReference type="Gene3D" id="1.20.58.1000">
    <property type="entry name" value="Metal-sensitive repressor, helix protomer"/>
    <property type="match status" value="1"/>
</dbReference>
<dbReference type="PANTHER" id="PTHR33677">
    <property type="entry name" value="TRANSCRIPTIONAL REPRESSOR FRMR-RELATED"/>
    <property type="match status" value="1"/>
</dbReference>